<evidence type="ECO:0000313" key="1">
    <source>
        <dbReference type="EMBL" id="MEJ8642701.1"/>
    </source>
</evidence>
<sequence length="175" mass="19090">MTAYEVLLIGGGSGVGKSTVGWELSELLRRRGTAHCSMEGDFLDQIHPAPEGDPDRAAITERNLASVWANYTALGQHRLVYTNTVSILDLPLIHRAMGGDDPIRTTCVLLTACEETVRERLARREIGSQLGVHIARSRRAAAVLERDAPPGTVRIATDGRSVPWIARRVLEAAAW</sequence>
<organism evidence="1 2">
    <name type="scientific">Streptomyces caledonius</name>
    <dbReference type="NCBI Taxonomy" id="3134107"/>
    <lineage>
        <taxon>Bacteria</taxon>
        <taxon>Bacillati</taxon>
        <taxon>Actinomycetota</taxon>
        <taxon>Actinomycetes</taxon>
        <taxon>Kitasatosporales</taxon>
        <taxon>Streptomycetaceae</taxon>
        <taxon>Streptomyces</taxon>
    </lineage>
</organism>
<accession>A0ABU8U4A3</accession>
<protein>
    <submittedName>
        <fullName evidence="1">Uncharacterized protein</fullName>
    </submittedName>
</protein>
<dbReference type="SUPFAM" id="SSF52540">
    <property type="entry name" value="P-loop containing nucleoside triphosphate hydrolases"/>
    <property type="match status" value="1"/>
</dbReference>
<name>A0ABU8U4A3_9ACTN</name>
<dbReference type="EMBL" id="JBBKAM010000002">
    <property type="protein sequence ID" value="MEJ8642701.1"/>
    <property type="molecule type" value="Genomic_DNA"/>
</dbReference>
<dbReference type="Gene3D" id="3.40.50.300">
    <property type="entry name" value="P-loop containing nucleotide triphosphate hydrolases"/>
    <property type="match status" value="1"/>
</dbReference>
<comment type="caution">
    <text evidence="1">The sequence shown here is derived from an EMBL/GenBank/DDBJ whole genome shotgun (WGS) entry which is preliminary data.</text>
</comment>
<reference evidence="1 2" key="1">
    <citation type="submission" date="2024-03" db="EMBL/GenBank/DDBJ databases">
        <title>Novel Streptomyces species of biotechnological and ecological value are a feature of Machair soil.</title>
        <authorList>
            <person name="Prole J.R."/>
            <person name="Goodfellow M."/>
            <person name="Allenby N."/>
            <person name="Ward A.C."/>
        </authorList>
    </citation>
    <scope>NUCLEOTIDE SEQUENCE [LARGE SCALE GENOMIC DNA]</scope>
    <source>
        <strain evidence="1 2">MS1.HAVA.3</strain>
    </source>
</reference>
<proteinExistence type="predicted"/>
<evidence type="ECO:0000313" key="2">
    <source>
        <dbReference type="Proteomes" id="UP001382904"/>
    </source>
</evidence>
<dbReference type="InterPro" id="IPR027417">
    <property type="entry name" value="P-loop_NTPase"/>
</dbReference>
<keyword evidence="2" id="KW-1185">Reference proteome</keyword>
<gene>
    <name evidence="1" type="ORF">WKI68_17435</name>
</gene>
<dbReference type="Proteomes" id="UP001382904">
    <property type="component" value="Unassembled WGS sequence"/>
</dbReference>